<dbReference type="Proteomes" id="UP000056255">
    <property type="component" value="Chromosome"/>
</dbReference>
<dbReference type="PANTHER" id="PTHR40663">
    <property type="match status" value="1"/>
</dbReference>
<dbReference type="EMBL" id="CP012174">
    <property type="protein sequence ID" value="AKV78324.1"/>
    <property type="molecule type" value="Genomic_DNA"/>
</dbReference>
<dbReference type="PANTHER" id="PTHR40663:SF2">
    <property type="entry name" value="TRANSCRIPTIONAL REGULATOR"/>
    <property type="match status" value="1"/>
</dbReference>
<dbReference type="AlphaFoldDB" id="A0A0K1T0S9"/>
<dbReference type="EMBL" id="CP012172">
    <property type="protein sequence ID" value="AKV73832.1"/>
    <property type="molecule type" value="Genomic_DNA"/>
</dbReference>
<sequence>MPEEYLTTRERILLLLRSSVEPLTARDIMQATGIRREQEVYDHIYHIALSSKRKDYVVILYPPRCESCGAEISLEKPKRPSRCPRCKSERISQPKFLIRGRDEV</sequence>
<dbReference type="GeneID" id="91755187"/>
<evidence type="ECO:0000313" key="6">
    <source>
        <dbReference type="EMBL" id="AKV82817.1"/>
    </source>
</evidence>
<dbReference type="EMBL" id="CP012173">
    <property type="protein sequence ID" value="AKV76073.1"/>
    <property type="molecule type" value="Genomic_DNA"/>
</dbReference>
<dbReference type="EMBL" id="CP012175">
    <property type="protein sequence ID" value="AKV80569.1"/>
    <property type="molecule type" value="Genomic_DNA"/>
</dbReference>
<dbReference type="SUPFAM" id="SSF46785">
    <property type="entry name" value="Winged helix' DNA-binding domain"/>
    <property type="match status" value="1"/>
</dbReference>
<evidence type="ECO:0000313" key="3">
    <source>
        <dbReference type="EMBL" id="AKV76073.1"/>
    </source>
</evidence>
<organism evidence="5 8">
    <name type="scientific">Metallosphaera sedula</name>
    <dbReference type="NCBI Taxonomy" id="43687"/>
    <lineage>
        <taxon>Archaea</taxon>
        <taxon>Thermoproteota</taxon>
        <taxon>Thermoprotei</taxon>
        <taxon>Sulfolobales</taxon>
        <taxon>Sulfolobaceae</taxon>
        <taxon>Metallosphaera</taxon>
    </lineage>
</organism>
<dbReference type="Proteomes" id="UP000061362">
    <property type="component" value="Chromosome"/>
</dbReference>
<dbReference type="Proteomes" id="UP000068832">
    <property type="component" value="Chromosome"/>
</dbReference>
<feature type="domain" description="PF0610-like winged HTH N-terminal" evidence="1">
    <location>
        <begin position="7"/>
        <end position="58"/>
    </location>
</feature>
<dbReference type="InterPro" id="IPR049159">
    <property type="entry name" value="PF0610-like_wHTH_N"/>
</dbReference>
<evidence type="ECO:0000313" key="10">
    <source>
        <dbReference type="Proteomes" id="UP000062475"/>
    </source>
</evidence>
<reference evidence="8 9" key="1">
    <citation type="journal article" date="2015" name="Genome Announc.">
        <title>Complete Genome Sequences of Evolved Arsenate-Resistant Metallosphaera sedula Strains.</title>
        <authorList>
            <person name="Ai C."/>
            <person name="McCarthy S."/>
            <person name="Schackwitz W."/>
            <person name="Martin J."/>
            <person name="Lipzen A."/>
            <person name="Blum P."/>
        </authorList>
    </citation>
    <scope>NUCLEOTIDE SEQUENCE [LARGE SCALE GENOMIC DNA]</scope>
    <source>
        <strain evidence="4 9">ARS120-1</strain>
        <strain evidence="5 8">ARS120-2</strain>
        <strain evidence="2 11">ARS50-1</strain>
        <strain evidence="3 10">ARS50-2</strain>
    </source>
</reference>
<dbReference type="InterPro" id="IPR036390">
    <property type="entry name" value="WH_DNA-bd_sf"/>
</dbReference>
<evidence type="ECO:0000313" key="5">
    <source>
        <dbReference type="EMBL" id="AKV80569.1"/>
    </source>
</evidence>
<protein>
    <submittedName>
        <fullName evidence="5">Transcriptional regulator</fullName>
    </submittedName>
</protein>
<evidence type="ECO:0000313" key="7">
    <source>
        <dbReference type="Proteomes" id="UP000056255"/>
    </source>
</evidence>
<evidence type="ECO:0000313" key="9">
    <source>
        <dbReference type="Proteomes" id="UP000062398"/>
    </source>
</evidence>
<evidence type="ECO:0000313" key="2">
    <source>
        <dbReference type="EMBL" id="AKV73832.1"/>
    </source>
</evidence>
<gene>
    <name evidence="2" type="ORF">MsedA_0748</name>
    <name evidence="3" type="ORF">MsedB_0748</name>
    <name evidence="4" type="ORF">MsedC_0747</name>
    <name evidence="5" type="ORF">MsedD_0748</name>
    <name evidence="6" type="ORF">MsedE_0748</name>
</gene>
<dbReference type="OrthoDB" id="30924at2157"/>
<dbReference type="RefSeq" id="WP_048060002.1">
    <property type="nucleotide sequence ID" value="NZ_CP008822.1"/>
</dbReference>
<dbReference type="InterPro" id="IPR038767">
    <property type="entry name" value="PF0610-like"/>
</dbReference>
<dbReference type="Pfam" id="PF21476">
    <property type="entry name" value="PF0610-like_N"/>
    <property type="match status" value="1"/>
</dbReference>
<evidence type="ECO:0000313" key="8">
    <source>
        <dbReference type="Proteomes" id="UP000061362"/>
    </source>
</evidence>
<dbReference type="EMBL" id="CP012176">
    <property type="protein sequence ID" value="AKV82817.1"/>
    <property type="molecule type" value="Genomic_DNA"/>
</dbReference>
<evidence type="ECO:0000313" key="11">
    <source>
        <dbReference type="Proteomes" id="UP000068832"/>
    </source>
</evidence>
<accession>A0A0K1T0S9</accession>
<dbReference type="Proteomes" id="UP000062398">
    <property type="component" value="Chromosome"/>
</dbReference>
<dbReference type="PATRIC" id="fig|43687.5.peg.751"/>
<evidence type="ECO:0000259" key="1">
    <source>
        <dbReference type="Pfam" id="PF21476"/>
    </source>
</evidence>
<proteinExistence type="predicted"/>
<dbReference type="Proteomes" id="UP000062475">
    <property type="component" value="Chromosome"/>
</dbReference>
<reference evidence="6 7" key="2">
    <citation type="submission" date="2015-07" db="EMBL/GenBank/DDBJ databases">
        <title>Physiological, transcriptional responses and genome re-sequencing of acid resistant extremely thermoacidophilic Metallosphaera sedula SARC-M1.</title>
        <authorList>
            <person name="Ai C."/>
            <person name="McCarthy S."/>
            <person name="Eckrich V."/>
            <person name="Rudrappa D."/>
            <person name="Qiu G."/>
            <person name="Blum P."/>
        </authorList>
    </citation>
    <scope>NUCLEOTIDE SEQUENCE [LARGE SCALE GENOMIC DNA]</scope>
    <source>
        <strain evidence="6 7">SARC-M1</strain>
    </source>
</reference>
<evidence type="ECO:0000313" key="4">
    <source>
        <dbReference type="EMBL" id="AKV78324.1"/>
    </source>
</evidence>
<name>A0A0K1T0S9_9CREN</name>